<organism evidence="2 3">
    <name type="scientific">Sinosporangium album</name>
    <dbReference type="NCBI Taxonomy" id="504805"/>
    <lineage>
        <taxon>Bacteria</taxon>
        <taxon>Bacillati</taxon>
        <taxon>Actinomycetota</taxon>
        <taxon>Actinomycetes</taxon>
        <taxon>Streptosporangiales</taxon>
        <taxon>Streptosporangiaceae</taxon>
        <taxon>Sinosporangium</taxon>
    </lineage>
</organism>
<dbReference type="Proteomes" id="UP000198923">
    <property type="component" value="Unassembled WGS sequence"/>
</dbReference>
<proteinExistence type="predicted"/>
<dbReference type="EMBL" id="FNCN01000035">
    <property type="protein sequence ID" value="SDI13813.1"/>
    <property type="molecule type" value="Genomic_DNA"/>
</dbReference>
<dbReference type="AlphaFoldDB" id="A0A1G8I4M0"/>
<keyword evidence="3" id="KW-1185">Reference proteome</keyword>
<dbReference type="InterPro" id="IPR003692">
    <property type="entry name" value="Hydantoinase_B"/>
</dbReference>
<accession>A0A1G8I4M0</accession>
<evidence type="ECO:0000259" key="1">
    <source>
        <dbReference type="Pfam" id="PF02538"/>
    </source>
</evidence>
<dbReference type="GO" id="GO:0005829">
    <property type="term" value="C:cytosol"/>
    <property type="evidence" value="ECO:0007669"/>
    <property type="project" value="TreeGrafter"/>
</dbReference>
<evidence type="ECO:0000313" key="2">
    <source>
        <dbReference type="EMBL" id="SDI13813.1"/>
    </source>
</evidence>
<reference evidence="2 3" key="1">
    <citation type="submission" date="2016-10" db="EMBL/GenBank/DDBJ databases">
        <authorList>
            <person name="de Groot N.N."/>
        </authorList>
    </citation>
    <scope>NUCLEOTIDE SEQUENCE [LARGE SCALE GENOMIC DNA]</scope>
    <source>
        <strain evidence="2 3">CPCC 201354</strain>
    </source>
</reference>
<dbReference type="PANTHER" id="PTHR11365:SF23">
    <property type="entry name" value="HYPOTHETICAL 5-OXOPROLINASE (EUROFUNG)-RELATED"/>
    <property type="match status" value="1"/>
</dbReference>
<gene>
    <name evidence="2" type="ORF">SAMN05421505_13527</name>
</gene>
<sequence length="586" mass="61209">MNPVNPVNSGSSGSSGNGGGVVRTAFAAAGPAPGADADPITTEIVRQGLNAAADHMKRALTRTAFSPIIYEALDFAVAFYDTDMCMLAQAPTLPAFMGTLGFCVRAAVEGVGGPGSLAPGDVILYNDPYGTGSHPQDAAMVVPVFAGGELTAYSVIKAHWLDIGGKDPYSTDTLDVYQEGTIFPGVKLYDAGRLVGDIYRMILANSRMADMVIGDINAMVAGARAGGEALAAIVDRYGKAEFTACVARMYAHGEALVRDWFAALPDGVYTASGAIDSDGVSGVPVPFSVKVTVEGTRIEVDLTDCPDQTPGPINCPLPSTVAACRLAVAFLAGAGEQPNEGHFRPLDVLTRPGSLFHPRRPAPCFMYGIPADHAIELVLAALAEAVPDVPAASGGDINALVWWGEREATGTPWTDGAPHPVGQGASPRGDGAGALMYLSQSATRLTPAEVWEARNPWRIERMALAEDSGGPGTHRGGPGLDLSFRCLEDHYLTSALARTRTAPWGRAGGHAGRPGGLTVEHPDGTVEEHALRTRIPLAKDAVVHLRTGSGGGFGPPSGRDPQAVQADLREGYITEEHARRHYPHAL</sequence>
<dbReference type="InterPro" id="IPR045079">
    <property type="entry name" value="Oxoprolinase-like"/>
</dbReference>
<name>A0A1G8I4M0_9ACTN</name>
<dbReference type="GO" id="GO:0006749">
    <property type="term" value="P:glutathione metabolic process"/>
    <property type="evidence" value="ECO:0007669"/>
    <property type="project" value="TreeGrafter"/>
</dbReference>
<feature type="domain" description="Hydantoinase B/oxoprolinase" evidence="1">
    <location>
        <begin position="38"/>
        <end position="556"/>
    </location>
</feature>
<dbReference type="PANTHER" id="PTHR11365">
    <property type="entry name" value="5-OXOPROLINASE RELATED"/>
    <property type="match status" value="1"/>
</dbReference>
<evidence type="ECO:0000313" key="3">
    <source>
        <dbReference type="Proteomes" id="UP000198923"/>
    </source>
</evidence>
<dbReference type="GO" id="GO:0017168">
    <property type="term" value="F:5-oxoprolinase (ATP-hydrolyzing) activity"/>
    <property type="evidence" value="ECO:0007669"/>
    <property type="project" value="TreeGrafter"/>
</dbReference>
<protein>
    <submittedName>
        <fullName evidence="2">N-methylhydantoinase B</fullName>
    </submittedName>
</protein>
<dbReference type="Pfam" id="PF02538">
    <property type="entry name" value="Hydantoinase_B"/>
    <property type="match status" value="1"/>
</dbReference>
<dbReference type="STRING" id="504805.SAMN05421505_13527"/>